<organism evidence="4 5">
    <name type="scientific">Paenibacillus durus ATCC 35681</name>
    <dbReference type="NCBI Taxonomy" id="1333534"/>
    <lineage>
        <taxon>Bacteria</taxon>
        <taxon>Bacillati</taxon>
        <taxon>Bacillota</taxon>
        <taxon>Bacilli</taxon>
        <taxon>Bacillales</taxon>
        <taxon>Paenibacillaceae</taxon>
        <taxon>Paenibacillus</taxon>
    </lineage>
</organism>
<evidence type="ECO:0000313" key="5">
    <source>
        <dbReference type="Proteomes" id="UP000034189"/>
    </source>
</evidence>
<evidence type="ECO:0000256" key="1">
    <source>
        <dbReference type="ARBA" id="ARBA00038087"/>
    </source>
</evidence>
<name>A0A0F7FCF1_PAEDU</name>
<dbReference type="Pfam" id="PF26078">
    <property type="entry name" value="Baseplate_J_M"/>
    <property type="match status" value="1"/>
</dbReference>
<dbReference type="InterPro" id="IPR058530">
    <property type="entry name" value="Baseplate_J-like_C"/>
</dbReference>
<dbReference type="AlphaFoldDB" id="A0A0F7FCF1"/>
<dbReference type="Proteomes" id="UP000034189">
    <property type="component" value="Chromosome"/>
</dbReference>
<dbReference type="HOGENOM" id="CLU_039609_0_1_9"/>
<dbReference type="PANTHER" id="PTHR37829">
    <property type="entry name" value="PHAGE-LIKE ELEMENT PBSX PROTEIN XKDT"/>
    <property type="match status" value="1"/>
</dbReference>
<sequence length="355" mass="37859">MADQSFGAILERMLDRVPEELDKREGSIIYDALAPAAAELAQMYVELELNTNLFFADTATGEFLERSIAWSGITRRPASPAEIQGTFYADGGGGLDIPIGSRFSLDQLNYTAAEKLSPGNYRLTCETAGALGNRNSGALLPIDYIPQLSRGEAVRLLIPGEDAEDDETLRQRYFDSARRPATSGNKAHYAEWALQIPGVGGARVFPLWNGPKTVKVTIADAEIKPASQPLVDQVQQYIDPAPGQGEGQAPVGAVVTAASVQGKTITVSAVVTLASGYELQEVKERFQAALENYRKEKGFTATYISQSVIGALLLGTEGVADYANLLLNGGVGNVTLGAEEVPLFGAVMLEVQDGS</sequence>
<reference evidence="4 5" key="2">
    <citation type="journal article" date="2016" name="Genome Announc.">
        <title>Genome Sequence of a Gram-Positive Diazotroph, Paenibacillus durus Type Strain ATCC 35681.</title>
        <authorList>
            <person name="Halim M.A."/>
            <person name="Rahman A.Y."/>
            <person name="Sim K.S."/>
            <person name="Yam H.C."/>
            <person name="Rahim A.A."/>
            <person name="Ghazali A.H."/>
            <person name="Najimudin N."/>
        </authorList>
    </citation>
    <scope>NUCLEOTIDE SEQUENCE [LARGE SCALE GENOMIC DNA]</scope>
    <source>
        <strain evidence="4 5">ATCC 35681</strain>
    </source>
</reference>
<accession>A0A0F7FCF1</accession>
<reference evidence="4 5" key="1">
    <citation type="submission" date="2015-03" db="EMBL/GenBank/DDBJ databases">
        <authorList>
            <person name="Abdul Halim M."/>
        </authorList>
    </citation>
    <scope>NUCLEOTIDE SEQUENCE [LARGE SCALE GENOMIC DNA]</scope>
    <source>
        <strain evidence="4 5">ATCC 35681</strain>
    </source>
</reference>
<feature type="domain" description="Baseplate J-like C-terminal" evidence="3">
    <location>
        <begin position="265"/>
        <end position="348"/>
    </location>
</feature>
<dbReference type="PANTHER" id="PTHR37829:SF3">
    <property type="entry name" value="PROTEIN JAYE-RELATED"/>
    <property type="match status" value="1"/>
</dbReference>
<dbReference type="Pfam" id="PF26079">
    <property type="entry name" value="Baseplate_J_C"/>
    <property type="match status" value="1"/>
</dbReference>
<protein>
    <submittedName>
        <fullName evidence="4">Baseplate J protein</fullName>
    </submittedName>
</protein>
<dbReference type="InterPro" id="IPR058531">
    <property type="entry name" value="Baseplate_J_M"/>
</dbReference>
<comment type="similarity">
    <text evidence="1">Belongs to the Mu gp47/PBSX XkdT family.</text>
</comment>
<evidence type="ECO:0000259" key="2">
    <source>
        <dbReference type="Pfam" id="PF26078"/>
    </source>
</evidence>
<feature type="domain" description="Baseplate J-like central" evidence="2">
    <location>
        <begin position="181"/>
        <end position="258"/>
    </location>
</feature>
<dbReference type="InterPro" id="IPR052399">
    <property type="entry name" value="Phage_Baseplate_Assmbl_Protein"/>
</dbReference>
<evidence type="ECO:0000313" key="4">
    <source>
        <dbReference type="EMBL" id="AKG36479.1"/>
    </source>
</evidence>
<dbReference type="PATRIC" id="fig|1333534.5.peg.4315"/>
<evidence type="ECO:0000259" key="3">
    <source>
        <dbReference type="Pfam" id="PF26079"/>
    </source>
</evidence>
<proteinExistence type="inferred from homology"/>
<dbReference type="RefSeq" id="WP_025695684.1">
    <property type="nucleotide sequence ID" value="NZ_ASQQ01000356.1"/>
</dbReference>
<dbReference type="EMBL" id="CP011114">
    <property type="protein sequence ID" value="AKG36479.1"/>
    <property type="molecule type" value="Genomic_DNA"/>
</dbReference>
<gene>
    <name evidence="4" type="ORF">VK70_19615</name>
</gene>